<comment type="caution">
    <text evidence="1">The sequence shown here is derived from an EMBL/GenBank/DDBJ whole genome shotgun (WGS) entry which is preliminary data.</text>
</comment>
<name>A0A6A7YMU9_9PSED</name>
<dbReference type="OrthoDB" id="6871516at2"/>
<reference evidence="1 2" key="1">
    <citation type="submission" date="2019-10" db="EMBL/GenBank/DDBJ databases">
        <title>Evaluation of single-gene subtyping targets for Pseudomonas.</title>
        <authorList>
            <person name="Reichler S.J."/>
            <person name="Orsi R.H."/>
            <person name="Wiedmann M."/>
            <person name="Martin N.H."/>
            <person name="Murphy S.I."/>
        </authorList>
    </citation>
    <scope>NUCLEOTIDE SEQUENCE [LARGE SCALE GENOMIC DNA]</scope>
    <source>
        <strain evidence="1 2">FSL R10-3257</strain>
    </source>
</reference>
<protein>
    <submittedName>
        <fullName evidence="1">Uncharacterized protein</fullName>
    </submittedName>
</protein>
<sequence>MSKQRKIVASTYLYDPLDRLAASNSIQRFYNDTRIATEIEGERKSRFFETDSHPLALQQHGSLPGTTLLATDQQTSVLNGVSPEGALHAQAYSPFGHHPIGTSLNGAGFNGERPEPVTGHYLLGQGYRAFNPVLMRFNSPDSWSPFGEGGINAYAYCTGDPVNQVDPSGHYTSALLNFFSRIYIRTVSKFKGSAVKKAKNVTRLSEGIVTFEDTYHKQRRLNFIGHGDNSTQNTRMFFNDHQAIDASSLHTLAVNNGYSMDDYSSLRTIMCFSGNGNANSFAAHLSAEAGRPVKSYIGTVTAVDPDKILPPLKNGQTSKYDTIFSIDKNRGLSKYLPSFLNTEYNPVTYGSKIRNTA</sequence>
<dbReference type="EMBL" id="WIWJ01000063">
    <property type="protein sequence ID" value="MQT49679.1"/>
    <property type="molecule type" value="Genomic_DNA"/>
</dbReference>
<dbReference type="InterPro" id="IPR022385">
    <property type="entry name" value="Rhs_assc_core"/>
</dbReference>
<dbReference type="SUPFAM" id="SSF56399">
    <property type="entry name" value="ADP-ribosylation"/>
    <property type="match status" value="1"/>
</dbReference>
<dbReference type="AlphaFoldDB" id="A0A6A7YMU9"/>
<evidence type="ECO:0000313" key="2">
    <source>
        <dbReference type="Proteomes" id="UP000441404"/>
    </source>
</evidence>
<proteinExistence type="predicted"/>
<dbReference type="Gene3D" id="2.180.10.10">
    <property type="entry name" value="RHS repeat-associated core"/>
    <property type="match status" value="1"/>
</dbReference>
<dbReference type="NCBIfam" id="TIGR03696">
    <property type="entry name" value="Rhs_assc_core"/>
    <property type="match status" value="1"/>
</dbReference>
<dbReference type="RefSeq" id="WP_082148776.1">
    <property type="nucleotide sequence ID" value="NZ_JYLD01000014.1"/>
</dbReference>
<evidence type="ECO:0000313" key="1">
    <source>
        <dbReference type="EMBL" id="MQT49679.1"/>
    </source>
</evidence>
<accession>A0A6A7YMU9</accession>
<gene>
    <name evidence="1" type="ORF">GHO40_23560</name>
</gene>
<organism evidence="1 2">
    <name type="scientific">Pseudomonas helleri</name>
    <dbReference type="NCBI Taxonomy" id="1608996"/>
    <lineage>
        <taxon>Bacteria</taxon>
        <taxon>Pseudomonadati</taxon>
        <taxon>Pseudomonadota</taxon>
        <taxon>Gammaproteobacteria</taxon>
        <taxon>Pseudomonadales</taxon>
        <taxon>Pseudomonadaceae</taxon>
        <taxon>Pseudomonas</taxon>
    </lineage>
</organism>
<dbReference type="Proteomes" id="UP000441404">
    <property type="component" value="Unassembled WGS sequence"/>
</dbReference>